<dbReference type="InterPro" id="IPR056647">
    <property type="entry name" value="DUF7745"/>
</dbReference>
<dbReference type="PANTHER" id="PTHR48154:SF1">
    <property type="entry name" value="PROTEIN, PUTATIVE-RELATED"/>
    <property type="match status" value="1"/>
</dbReference>
<feature type="non-terminal residue" evidence="2">
    <location>
        <position position="1"/>
    </location>
</feature>
<dbReference type="OrthoDB" id="1430424at2759"/>
<name>A0A371FWE4_MUCPR</name>
<keyword evidence="3" id="KW-1185">Reference proteome</keyword>
<organism evidence="2 3">
    <name type="scientific">Mucuna pruriens</name>
    <name type="common">Velvet bean</name>
    <name type="synonym">Dolichos pruriens</name>
    <dbReference type="NCBI Taxonomy" id="157652"/>
    <lineage>
        <taxon>Eukaryota</taxon>
        <taxon>Viridiplantae</taxon>
        <taxon>Streptophyta</taxon>
        <taxon>Embryophyta</taxon>
        <taxon>Tracheophyta</taxon>
        <taxon>Spermatophyta</taxon>
        <taxon>Magnoliopsida</taxon>
        <taxon>eudicotyledons</taxon>
        <taxon>Gunneridae</taxon>
        <taxon>Pentapetalae</taxon>
        <taxon>rosids</taxon>
        <taxon>fabids</taxon>
        <taxon>Fabales</taxon>
        <taxon>Fabaceae</taxon>
        <taxon>Papilionoideae</taxon>
        <taxon>50 kb inversion clade</taxon>
        <taxon>NPAAA clade</taxon>
        <taxon>indigoferoid/millettioid clade</taxon>
        <taxon>Phaseoleae</taxon>
        <taxon>Mucuna</taxon>
    </lineage>
</organism>
<dbReference type="AlphaFoldDB" id="A0A371FWE4"/>
<evidence type="ECO:0000259" key="1">
    <source>
        <dbReference type="Pfam" id="PF24924"/>
    </source>
</evidence>
<reference evidence="2" key="1">
    <citation type="submission" date="2018-05" db="EMBL/GenBank/DDBJ databases">
        <title>Draft genome of Mucuna pruriens seed.</title>
        <authorList>
            <person name="Nnadi N.E."/>
            <person name="Vos R."/>
            <person name="Hasami M.H."/>
            <person name="Devisetty U.K."/>
            <person name="Aguiy J.C."/>
        </authorList>
    </citation>
    <scope>NUCLEOTIDE SEQUENCE [LARGE SCALE GENOMIC DNA]</scope>
    <source>
        <strain evidence="2">JCA_2017</strain>
    </source>
</reference>
<protein>
    <recommendedName>
        <fullName evidence="1">DUF7745 domain-containing protein</fullName>
    </recommendedName>
</protein>
<evidence type="ECO:0000313" key="3">
    <source>
        <dbReference type="Proteomes" id="UP000257109"/>
    </source>
</evidence>
<accession>A0A371FWE4</accession>
<evidence type="ECO:0000313" key="2">
    <source>
        <dbReference type="EMBL" id="RDX82626.1"/>
    </source>
</evidence>
<dbReference type="Proteomes" id="UP000257109">
    <property type="component" value="Unassembled WGS sequence"/>
</dbReference>
<proteinExistence type="predicted"/>
<feature type="domain" description="DUF7745" evidence="1">
    <location>
        <begin position="16"/>
        <end position="296"/>
    </location>
</feature>
<comment type="caution">
    <text evidence="2">The sequence shown here is derived from an EMBL/GenBank/DDBJ whole genome shotgun (WGS) entry which is preliminary data.</text>
</comment>
<dbReference type="EMBL" id="QJKJ01007593">
    <property type="protein sequence ID" value="RDX82626.1"/>
    <property type="molecule type" value="Genomic_DNA"/>
</dbReference>
<dbReference type="PANTHER" id="PTHR48154">
    <property type="entry name" value="PROTEIN, PUTATIVE-RELATED"/>
    <property type="match status" value="1"/>
</dbReference>
<dbReference type="Pfam" id="PF24924">
    <property type="entry name" value="DUF7745"/>
    <property type="match status" value="1"/>
</dbReference>
<sequence length="296" mass="34295">MAKSLRKKVWESLGPEYKRLKGIPYDKTSPYLFKGHYPFRASLAKVLKVPESEILKMKKNRNRVEGIPEEKEGWSAIVDVYRLLVYGIMLFPQIEFYVDLAAIDAFLGRQDWGEHPIVAVLANTYYTLDYYSVRNGKGLRCCTTLLFLWLTAHLFHSSKKTRCPIEDHYWSYVKPLTKEKWTARLDEATERSIRWYRQWNERDDVIIHCGGFPNIPLMSTQGAINCNPELTLRQVGYPMVLPPSEEAVTPFILHSLGIQEGEHLKKICQAWKKVIRKGSEWGLQSCGASSSYKSWL</sequence>
<gene>
    <name evidence="2" type="ORF">CR513_36560</name>
</gene>